<evidence type="ECO:0000313" key="10">
    <source>
        <dbReference type="Proteomes" id="UP000694920"/>
    </source>
</evidence>
<dbReference type="CDD" id="cd03015">
    <property type="entry name" value="PRX_Typ2cys"/>
    <property type="match status" value="1"/>
</dbReference>
<dbReference type="EC" id="1.11.1.24" evidence="2"/>
<dbReference type="Gene3D" id="3.40.30.10">
    <property type="entry name" value="Glutaredoxin"/>
    <property type="match status" value="1"/>
</dbReference>
<proteinExistence type="inferred from homology"/>
<dbReference type="GeneID" id="107267190"/>
<keyword evidence="6" id="KW-1015">Disulfide bond</keyword>
<dbReference type="PROSITE" id="PS51352">
    <property type="entry name" value="THIOREDOXIN_2"/>
    <property type="match status" value="1"/>
</dbReference>
<dbReference type="SUPFAM" id="SSF52833">
    <property type="entry name" value="Thioredoxin-like"/>
    <property type="match status" value="1"/>
</dbReference>
<dbReference type="AlphaFoldDB" id="A0AAJ7FIX3"/>
<dbReference type="GO" id="GO:0008379">
    <property type="term" value="F:thioredoxin peroxidase activity"/>
    <property type="evidence" value="ECO:0007669"/>
    <property type="project" value="TreeGrafter"/>
</dbReference>
<evidence type="ECO:0000256" key="5">
    <source>
        <dbReference type="ARBA" id="ARBA00023002"/>
    </source>
</evidence>
<dbReference type="GO" id="GO:0042744">
    <property type="term" value="P:hydrogen peroxide catabolic process"/>
    <property type="evidence" value="ECO:0007669"/>
    <property type="project" value="TreeGrafter"/>
</dbReference>
<dbReference type="RefSeq" id="XP_015594046.1">
    <property type="nucleotide sequence ID" value="XM_015738560.2"/>
</dbReference>
<evidence type="ECO:0000256" key="2">
    <source>
        <dbReference type="ARBA" id="ARBA00013017"/>
    </source>
</evidence>
<dbReference type="KEGG" id="ccin:107267190"/>
<evidence type="ECO:0000259" key="9">
    <source>
        <dbReference type="PROSITE" id="PS51352"/>
    </source>
</evidence>
<evidence type="ECO:0000256" key="4">
    <source>
        <dbReference type="ARBA" id="ARBA00022862"/>
    </source>
</evidence>
<dbReference type="InterPro" id="IPR013766">
    <property type="entry name" value="Thioredoxin_domain"/>
</dbReference>
<dbReference type="GO" id="GO:0019430">
    <property type="term" value="P:removal of superoxide radicals"/>
    <property type="evidence" value="ECO:0007669"/>
    <property type="project" value="TreeGrafter"/>
</dbReference>
<comment type="similarity">
    <text evidence="1">Belongs to the peroxiredoxin family. AhpC/Prx1 subfamily.</text>
</comment>
<evidence type="ECO:0000256" key="6">
    <source>
        <dbReference type="ARBA" id="ARBA00023157"/>
    </source>
</evidence>
<dbReference type="PANTHER" id="PTHR10681">
    <property type="entry name" value="THIOREDOXIN PEROXIDASE"/>
    <property type="match status" value="1"/>
</dbReference>
<protein>
    <recommendedName>
        <fullName evidence="2">thioredoxin-dependent peroxiredoxin</fullName>
        <ecNumber evidence="2">1.11.1.24</ecNumber>
    </recommendedName>
</protein>
<feature type="domain" description="Thioredoxin" evidence="9">
    <location>
        <begin position="25"/>
        <end position="183"/>
    </location>
</feature>
<dbReference type="FunFam" id="3.40.30.10:FF:000003">
    <property type="entry name" value="Peroxiredoxin 1"/>
    <property type="match status" value="1"/>
</dbReference>
<dbReference type="InterPro" id="IPR050217">
    <property type="entry name" value="Peroxiredoxin"/>
</dbReference>
<comment type="catalytic activity">
    <reaction evidence="8">
        <text>a hydroperoxide + [thioredoxin]-dithiol = an alcohol + [thioredoxin]-disulfide + H2O</text>
        <dbReference type="Rhea" id="RHEA:62620"/>
        <dbReference type="Rhea" id="RHEA-COMP:10698"/>
        <dbReference type="Rhea" id="RHEA-COMP:10700"/>
        <dbReference type="ChEBI" id="CHEBI:15377"/>
        <dbReference type="ChEBI" id="CHEBI:29950"/>
        <dbReference type="ChEBI" id="CHEBI:30879"/>
        <dbReference type="ChEBI" id="CHEBI:35924"/>
        <dbReference type="ChEBI" id="CHEBI:50058"/>
        <dbReference type="EC" id="1.11.1.24"/>
    </reaction>
</comment>
<keyword evidence="5" id="KW-0560">Oxidoreductase</keyword>
<dbReference type="InterPro" id="IPR000866">
    <property type="entry name" value="AhpC/TSA"/>
</dbReference>
<evidence type="ECO:0000256" key="7">
    <source>
        <dbReference type="ARBA" id="ARBA00023284"/>
    </source>
</evidence>
<organism evidence="10 11">
    <name type="scientific">Cephus cinctus</name>
    <name type="common">Wheat stem sawfly</name>
    <dbReference type="NCBI Taxonomy" id="211228"/>
    <lineage>
        <taxon>Eukaryota</taxon>
        <taxon>Metazoa</taxon>
        <taxon>Ecdysozoa</taxon>
        <taxon>Arthropoda</taxon>
        <taxon>Hexapoda</taxon>
        <taxon>Insecta</taxon>
        <taxon>Pterygota</taxon>
        <taxon>Neoptera</taxon>
        <taxon>Endopterygota</taxon>
        <taxon>Hymenoptera</taxon>
        <taxon>Cephoidea</taxon>
        <taxon>Cephidae</taxon>
        <taxon>Cephus</taxon>
    </lineage>
</organism>
<evidence type="ECO:0000256" key="8">
    <source>
        <dbReference type="ARBA" id="ARBA00049091"/>
    </source>
</evidence>
<dbReference type="InterPro" id="IPR036249">
    <property type="entry name" value="Thioredoxin-like_sf"/>
</dbReference>
<dbReference type="Pfam" id="PF00578">
    <property type="entry name" value="AhpC-TSA"/>
    <property type="match status" value="1"/>
</dbReference>
<keyword evidence="3" id="KW-0575">Peroxidase</keyword>
<dbReference type="Proteomes" id="UP000694920">
    <property type="component" value="Unplaced"/>
</dbReference>
<reference evidence="11" key="1">
    <citation type="submission" date="2025-08" db="UniProtKB">
        <authorList>
            <consortium name="RefSeq"/>
        </authorList>
    </citation>
    <scope>IDENTIFICATION</scope>
</reference>
<evidence type="ECO:0000313" key="11">
    <source>
        <dbReference type="RefSeq" id="XP_015594046.1"/>
    </source>
</evidence>
<keyword evidence="7" id="KW-0676">Redox-active center</keyword>
<keyword evidence="10" id="KW-1185">Reference proteome</keyword>
<name>A0AAJ7FIX3_CEPCN</name>
<accession>A0AAJ7FIX3</accession>
<gene>
    <name evidence="11" type="primary">LOC107267190</name>
</gene>
<keyword evidence="4" id="KW-0049">Antioxidant</keyword>
<dbReference type="GO" id="GO:0005829">
    <property type="term" value="C:cytosol"/>
    <property type="evidence" value="ECO:0007669"/>
    <property type="project" value="TreeGrafter"/>
</dbReference>
<dbReference type="GO" id="GO:0008340">
    <property type="term" value="P:determination of adult lifespan"/>
    <property type="evidence" value="ECO:0007669"/>
    <property type="project" value="UniProtKB-ARBA"/>
</dbReference>
<dbReference type="PANTHER" id="PTHR10681:SF163">
    <property type="entry name" value="AT16346P-RELATED"/>
    <property type="match status" value="1"/>
</dbReference>
<sequence length="215" mass="24603">MCEISNCCETESRKNLVTEQRQSIPSLLEPAPYWSSSAVVHTKIEEISLNDYKGKYLILLFYPQDFTFVCPTELIQFSERIKEFRSLDSEVVAVSTDSIYTHYVWITTPRKQGGLGQMNIPFLSDKSHKISRDYGVLNENTGTALRALFVIDDKQIIRQVSLNDCMVARSVDEALRLIQASQFVDQYGDVCPVGPKIPRKKSVPDPKKYEEYFNT</sequence>
<evidence type="ECO:0000256" key="1">
    <source>
        <dbReference type="ARBA" id="ARBA00009796"/>
    </source>
</evidence>
<evidence type="ECO:0000256" key="3">
    <source>
        <dbReference type="ARBA" id="ARBA00022559"/>
    </source>
</evidence>
<dbReference type="GO" id="GO:0045454">
    <property type="term" value="P:cell redox homeostasis"/>
    <property type="evidence" value="ECO:0007669"/>
    <property type="project" value="TreeGrafter"/>
</dbReference>